<keyword evidence="7 10" id="KW-0720">Serine protease</keyword>
<dbReference type="Gene3D" id="3.40.50.200">
    <property type="entry name" value="Peptidase S8/S53 domain"/>
    <property type="match status" value="1"/>
</dbReference>
<dbReference type="PRINTS" id="PR00723">
    <property type="entry name" value="SUBTILISIN"/>
</dbReference>
<reference evidence="16 17" key="1">
    <citation type="submission" date="2019-05" db="EMBL/GenBank/DDBJ databases">
        <title>Mikania micrantha, genome provides insights into the molecular mechanism of rapid growth.</title>
        <authorList>
            <person name="Liu B."/>
        </authorList>
    </citation>
    <scope>NUCLEOTIDE SEQUENCE [LARGE SCALE GENOMIC DNA]</scope>
    <source>
        <strain evidence="16">NLD-2019</strain>
        <tissue evidence="16">Leaf</tissue>
    </source>
</reference>
<dbReference type="GO" id="GO:0005576">
    <property type="term" value="C:extracellular region"/>
    <property type="evidence" value="ECO:0007669"/>
    <property type="project" value="UniProtKB-SubCell"/>
</dbReference>
<evidence type="ECO:0008006" key="18">
    <source>
        <dbReference type="Google" id="ProtNLM"/>
    </source>
</evidence>
<comment type="subcellular location">
    <subcellularLocation>
        <location evidence="1">Secreted</location>
    </subcellularLocation>
</comment>
<evidence type="ECO:0000256" key="2">
    <source>
        <dbReference type="ARBA" id="ARBA00011073"/>
    </source>
</evidence>
<keyword evidence="5 11" id="KW-0732">Signal</keyword>
<dbReference type="Pfam" id="PF00082">
    <property type="entry name" value="Peptidase_S8"/>
    <property type="match status" value="1"/>
</dbReference>
<dbReference type="SUPFAM" id="SSF52743">
    <property type="entry name" value="Subtilisin-like"/>
    <property type="match status" value="1"/>
</dbReference>
<protein>
    <recommendedName>
        <fullName evidence="18">Inhibitor I9 domain-containing protein</fullName>
    </recommendedName>
</protein>
<evidence type="ECO:0000256" key="1">
    <source>
        <dbReference type="ARBA" id="ARBA00004613"/>
    </source>
</evidence>
<feature type="signal peptide" evidence="11">
    <location>
        <begin position="1"/>
        <end position="21"/>
    </location>
</feature>
<dbReference type="Gene3D" id="2.60.40.2310">
    <property type="match status" value="1"/>
</dbReference>
<evidence type="ECO:0000256" key="6">
    <source>
        <dbReference type="ARBA" id="ARBA00022801"/>
    </source>
</evidence>
<dbReference type="CDD" id="cd02120">
    <property type="entry name" value="PA_subtilisin_like"/>
    <property type="match status" value="1"/>
</dbReference>
<keyword evidence="8" id="KW-0325">Glycoprotein</keyword>
<accession>A0A5N6NHP4</accession>
<dbReference type="PANTHER" id="PTHR10795">
    <property type="entry name" value="PROPROTEIN CONVERTASE SUBTILISIN/KEXIN"/>
    <property type="match status" value="1"/>
</dbReference>
<dbReference type="OrthoDB" id="206201at2759"/>
<feature type="domain" description="Subtilisin-like protease fibronectin type-III" evidence="15">
    <location>
        <begin position="655"/>
        <end position="760"/>
    </location>
</feature>
<dbReference type="PROSITE" id="PS51892">
    <property type="entry name" value="SUBTILASE"/>
    <property type="match status" value="1"/>
</dbReference>
<dbReference type="Pfam" id="PF02225">
    <property type="entry name" value="PA"/>
    <property type="match status" value="1"/>
</dbReference>
<keyword evidence="3" id="KW-0964">Secreted</keyword>
<comment type="caution">
    <text evidence="16">The sequence shown here is derived from an EMBL/GenBank/DDBJ whole genome shotgun (WGS) entry which is preliminary data.</text>
</comment>
<evidence type="ECO:0000259" key="14">
    <source>
        <dbReference type="Pfam" id="PF05922"/>
    </source>
</evidence>
<keyword evidence="4 10" id="KW-0645">Protease</keyword>
<dbReference type="InterPro" id="IPR015500">
    <property type="entry name" value="Peptidase_S8_subtilisin-rel"/>
</dbReference>
<proteinExistence type="inferred from homology"/>
<evidence type="ECO:0000259" key="12">
    <source>
        <dbReference type="Pfam" id="PF00082"/>
    </source>
</evidence>
<evidence type="ECO:0000256" key="9">
    <source>
        <dbReference type="PIRSR" id="PIRSR615500-1"/>
    </source>
</evidence>
<evidence type="ECO:0000313" key="17">
    <source>
        <dbReference type="Proteomes" id="UP000326396"/>
    </source>
</evidence>
<feature type="domain" description="Inhibitor I9" evidence="14">
    <location>
        <begin position="30"/>
        <end position="105"/>
    </location>
</feature>
<dbReference type="FunFam" id="3.40.50.200:FF:000006">
    <property type="entry name" value="Subtilisin-like protease SBT1.5"/>
    <property type="match status" value="1"/>
</dbReference>
<dbReference type="CDD" id="cd04852">
    <property type="entry name" value="Peptidases_S8_3"/>
    <property type="match status" value="1"/>
</dbReference>
<evidence type="ECO:0000256" key="8">
    <source>
        <dbReference type="ARBA" id="ARBA00023180"/>
    </source>
</evidence>
<dbReference type="AlphaFoldDB" id="A0A5N6NHP4"/>
<dbReference type="InterPro" id="IPR037045">
    <property type="entry name" value="S8pro/Inhibitor_I9_sf"/>
</dbReference>
<dbReference type="Pfam" id="PF17766">
    <property type="entry name" value="fn3_6"/>
    <property type="match status" value="1"/>
</dbReference>
<evidence type="ECO:0000256" key="5">
    <source>
        <dbReference type="ARBA" id="ARBA00022729"/>
    </source>
</evidence>
<dbReference type="InterPro" id="IPR000209">
    <property type="entry name" value="Peptidase_S8/S53_dom"/>
</dbReference>
<feature type="chain" id="PRO_5024363139" description="Inhibitor I9 domain-containing protein" evidence="11">
    <location>
        <begin position="22"/>
        <end position="907"/>
    </location>
</feature>
<dbReference type="InterPro" id="IPR041469">
    <property type="entry name" value="Subtilisin-like_FN3"/>
</dbReference>
<dbReference type="InterPro" id="IPR023828">
    <property type="entry name" value="Peptidase_S8_Ser-AS"/>
</dbReference>
<keyword evidence="6 10" id="KW-0378">Hydrolase</keyword>
<dbReference type="Gene3D" id="3.50.30.30">
    <property type="match status" value="1"/>
</dbReference>
<feature type="active site" description="Charge relay system" evidence="9 10">
    <location>
        <position position="210"/>
    </location>
</feature>
<gene>
    <name evidence="16" type="ORF">E3N88_20689</name>
</gene>
<dbReference type="InterPro" id="IPR045051">
    <property type="entry name" value="SBT"/>
</dbReference>
<dbReference type="EMBL" id="SZYD01000011">
    <property type="protein sequence ID" value="KAD4888616.1"/>
    <property type="molecule type" value="Genomic_DNA"/>
</dbReference>
<comment type="similarity">
    <text evidence="2 10">Belongs to the peptidase S8 family.</text>
</comment>
<evidence type="ECO:0000259" key="15">
    <source>
        <dbReference type="Pfam" id="PF17766"/>
    </source>
</evidence>
<organism evidence="16 17">
    <name type="scientific">Mikania micrantha</name>
    <name type="common">bitter vine</name>
    <dbReference type="NCBI Taxonomy" id="192012"/>
    <lineage>
        <taxon>Eukaryota</taxon>
        <taxon>Viridiplantae</taxon>
        <taxon>Streptophyta</taxon>
        <taxon>Embryophyta</taxon>
        <taxon>Tracheophyta</taxon>
        <taxon>Spermatophyta</taxon>
        <taxon>Magnoliopsida</taxon>
        <taxon>eudicotyledons</taxon>
        <taxon>Gunneridae</taxon>
        <taxon>Pentapetalae</taxon>
        <taxon>asterids</taxon>
        <taxon>campanulids</taxon>
        <taxon>Asterales</taxon>
        <taxon>Asteraceae</taxon>
        <taxon>Asteroideae</taxon>
        <taxon>Heliantheae alliance</taxon>
        <taxon>Eupatorieae</taxon>
        <taxon>Mikania</taxon>
    </lineage>
</organism>
<evidence type="ECO:0000256" key="10">
    <source>
        <dbReference type="PROSITE-ProRule" id="PRU01240"/>
    </source>
</evidence>
<dbReference type="Gene3D" id="3.30.70.80">
    <property type="entry name" value="Peptidase S8 propeptide/proteinase inhibitor I9"/>
    <property type="match status" value="1"/>
</dbReference>
<evidence type="ECO:0000256" key="11">
    <source>
        <dbReference type="SAM" id="SignalP"/>
    </source>
</evidence>
<sequence>MKPRNLVLMAVIVTVCHCYAAADPKHHQKTYIVHMDKAVKPSVFSDHLEWYATSMRSISESTNMLYAYDKVMHGFSTRLTVEEAGLLEKQPGIISVQEEVIYELHTTRSPEFLGLERSDITLSESESGGDVIIGVMDTGVWPGSKSLDDTGFGPVPSSWKGECETGTGFTVTSCNKKLIGARYFSRAYEAAYGSIDESVESKSPMDDDGHGTHTATTAAGSAVTGASLFGFAKGKARGMAPRARLAVYKACWLGGCFGSDILAAMEKAITDGVHVLSLSIGGSLADYPNDVVAYGAFKAVSHGIFISCSAGNGGPTPFSLSNVAPWIATVGAGTLDRDFPAYVTLGNGKKLSGVSLYSGKPLSGSMIPLVFAGNMSNKTTGNLCVPGSLPHGRVTGKIVMCERGLNSRVQKGMVVKAAGGAGMILANTDSFGEELVADTHLIPSTAIGQRAGDEIKSYIVSDHNPTATITSGGTKLGIQPSPVVAAFSSRGPNPLTPEILKPDFIAPGVNILAGWTNKIGPTGLTEDPRRAEFNIVSGTSMSCPHISGLAALLKQAHPEWSPAAIKSALMTTAYSTYKNGEGLQDVSTGRPSTPFDHGAGHVDPVSALDPGLVYDTSADDYLSFLCALNYSSTAVKMFAGGRSTCTEGKKYRVEDLNYPSFSVPLMTASGVGGGSNVSNTIKYTRILTNVGPPETYKVSIWSGTRAVKIKVEPEELTFVEKNEKKVYTVTFTASSMDSGTTSFGRLVWSGGKHVVSSPIAFSWNATINKEDKSIKGGIQYSLTTYQIHVKESICFQRRGEGPYARKEDQNSLRFSLVSRYLFVILCKEFPLAIPRMILCPPKGLVSVMLLSLVTKSSGKKGSTPTGSTLGSQLEMTEGSNEDFVHIRPCFKTSNQRSTSWTNGPYEY</sequence>
<feature type="active site" description="Charge relay system" evidence="9 10">
    <location>
        <position position="540"/>
    </location>
</feature>
<dbReference type="FunFam" id="3.50.30.30:FF:000005">
    <property type="entry name" value="subtilisin-like protease SBT1.5"/>
    <property type="match status" value="1"/>
</dbReference>
<feature type="domain" description="PA" evidence="13">
    <location>
        <begin position="384"/>
        <end position="455"/>
    </location>
</feature>
<evidence type="ECO:0000313" key="16">
    <source>
        <dbReference type="EMBL" id="KAD4888616.1"/>
    </source>
</evidence>
<dbReference type="Pfam" id="PF05922">
    <property type="entry name" value="Inhibitor_I9"/>
    <property type="match status" value="1"/>
</dbReference>
<dbReference type="GO" id="GO:0006508">
    <property type="term" value="P:proteolysis"/>
    <property type="evidence" value="ECO:0007669"/>
    <property type="project" value="UniProtKB-KW"/>
</dbReference>
<keyword evidence="17" id="KW-1185">Reference proteome</keyword>
<feature type="active site" description="Charge relay system" evidence="9 10">
    <location>
        <position position="137"/>
    </location>
</feature>
<dbReference type="GO" id="GO:0048731">
    <property type="term" value="P:system development"/>
    <property type="evidence" value="ECO:0007669"/>
    <property type="project" value="UniProtKB-ARBA"/>
</dbReference>
<dbReference type="Proteomes" id="UP000326396">
    <property type="component" value="Linkage Group LG19"/>
</dbReference>
<dbReference type="InterPro" id="IPR003137">
    <property type="entry name" value="PA_domain"/>
</dbReference>
<dbReference type="PROSITE" id="PS00138">
    <property type="entry name" value="SUBTILASE_SER"/>
    <property type="match status" value="1"/>
</dbReference>
<evidence type="ECO:0000256" key="3">
    <source>
        <dbReference type="ARBA" id="ARBA00022525"/>
    </source>
</evidence>
<dbReference type="FunFam" id="3.30.70.80:FF:000003">
    <property type="entry name" value="Subtilisin-like protease SBT1.9"/>
    <property type="match status" value="1"/>
</dbReference>
<name>A0A5N6NHP4_9ASTR</name>
<evidence type="ECO:0000256" key="4">
    <source>
        <dbReference type="ARBA" id="ARBA00022670"/>
    </source>
</evidence>
<dbReference type="InterPro" id="IPR010259">
    <property type="entry name" value="S8pro/Inhibitor_I9"/>
</dbReference>
<feature type="domain" description="Peptidase S8/S53" evidence="12">
    <location>
        <begin position="129"/>
        <end position="581"/>
    </location>
</feature>
<dbReference type="GO" id="GO:0004252">
    <property type="term" value="F:serine-type endopeptidase activity"/>
    <property type="evidence" value="ECO:0007669"/>
    <property type="project" value="UniProtKB-UniRule"/>
</dbReference>
<dbReference type="InterPro" id="IPR036852">
    <property type="entry name" value="Peptidase_S8/S53_dom_sf"/>
</dbReference>
<dbReference type="InterPro" id="IPR034197">
    <property type="entry name" value="Peptidases_S8_3"/>
</dbReference>
<evidence type="ECO:0000259" key="13">
    <source>
        <dbReference type="Pfam" id="PF02225"/>
    </source>
</evidence>
<evidence type="ECO:0000256" key="7">
    <source>
        <dbReference type="ARBA" id="ARBA00022825"/>
    </source>
</evidence>